<dbReference type="Proteomes" id="UP000277007">
    <property type="component" value="Unassembled WGS sequence"/>
</dbReference>
<dbReference type="Pfam" id="PF10135">
    <property type="entry name" value="Rod-binding"/>
    <property type="match status" value="1"/>
</dbReference>
<dbReference type="InterPro" id="IPR019301">
    <property type="entry name" value="Flagellar_prot_FlgJ_N"/>
</dbReference>
<gene>
    <name evidence="2" type="ORF">EJ903_00440</name>
</gene>
<organism evidence="2 3">
    <name type="scientific">Azospirillum griseum</name>
    <dbReference type="NCBI Taxonomy" id="2496639"/>
    <lineage>
        <taxon>Bacteria</taxon>
        <taxon>Pseudomonadati</taxon>
        <taxon>Pseudomonadota</taxon>
        <taxon>Alphaproteobacteria</taxon>
        <taxon>Rhodospirillales</taxon>
        <taxon>Azospirillaceae</taxon>
        <taxon>Azospirillum</taxon>
    </lineage>
</organism>
<reference evidence="2 3" key="1">
    <citation type="submission" date="2018-12" db="EMBL/GenBank/DDBJ databases">
        <authorList>
            <person name="Yang Y."/>
        </authorList>
    </citation>
    <scope>NUCLEOTIDE SEQUENCE [LARGE SCALE GENOMIC DNA]</scope>
    <source>
        <strain evidence="2 3">L-25-5w-1</strain>
    </source>
</reference>
<protein>
    <submittedName>
        <fullName evidence="2">Flagellar biosynthesis protein FlgJ</fullName>
    </submittedName>
</protein>
<evidence type="ECO:0000313" key="2">
    <source>
        <dbReference type="EMBL" id="RTR24659.1"/>
    </source>
</evidence>
<feature type="domain" description="Flagellar protein FlgJ N-terminal" evidence="1">
    <location>
        <begin position="69"/>
        <end position="113"/>
    </location>
</feature>
<sequence length="125" mass="13455">MDLTPALPTAAAPRLPTLIERAKAEGFGVRTEAKTADLEAKIAPAKVAQLRKSANEFEATFVSQMLGHMFDGIGTDETFGGGRGEEMFKPMLVEQFGKQVVQRGGLGIANQVYHELLRAQEASHG</sequence>
<proteinExistence type="predicted"/>
<keyword evidence="2" id="KW-0282">Flagellum</keyword>
<keyword evidence="2" id="KW-0966">Cell projection</keyword>
<dbReference type="OrthoDB" id="7862954at2"/>
<dbReference type="EMBL" id="RXMA01000001">
    <property type="protein sequence ID" value="RTR24659.1"/>
    <property type="molecule type" value="Genomic_DNA"/>
</dbReference>
<dbReference type="AlphaFoldDB" id="A0A3S0K8K9"/>
<evidence type="ECO:0000259" key="1">
    <source>
        <dbReference type="Pfam" id="PF10135"/>
    </source>
</evidence>
<evidence type="ECO:0000313" key="3">
    <source>
        <dbReference type="Proteomes" id="UP000277007"/>
    </source>
</evidence>
<keyword evidence="3" id="KW-1185">Reference proteome</keyword>
<accession>A0A3S0K8K9</accession>
<name>A0A3S0K8K9_9PROT</name>
<keyword evidence="2" id="KW-0969">Cilium</keyword>
<comment type="caution">
    <text evidence="2">The sequence shown here is derived from an EMBL/GenBank/DDBJ whole genome shotgun (WGS) entry which is preliminary data.</text>
</comment>